<reference evidence="12" key="1">
    <citation type="submission" date="2006-05" db="EMBL/GenBank/DDBJ databases">
        <title>Signal Recognition Particle Receptor Subunit of Bombyx mori.</title>
        <authorList>
            <person name="Hu Z.G."/>
            <person name="Chen K.P."/>
            <person name="Yao Q."/>
        </authorList>
    </citation>
    <scope>NUCLEOTIDE SEQUENCE</scope>
</reference>
<dbReference type="OrthoDB" id="41266at2759"/>
<evidence type="ECO:0000256" key="11">
    <source>
        <dbReference type="SAM" id="Phobius"/>
    </source>
</evidence>
<evidence type="ECO:0000256" key="3">
    <source>
        <dbReference type="ARBA" id="ARBA00020256"/>
    </source>
</evidence>
<dbReference type="GO" id="GO:0006886">
    <property type="term" value="P:intracellular protein transport"/>
    <property type="evidence" value="ECO:0007669"/>
    <property type="project" value="TreeGrafter"/>
</dbReference>
<evidence type="ECO:0000256" key="1">
    <source>
        <dbReference type="ARBA" id="ARBA00004389"/>
    </source>
</evidence>
<evidence type="ECO:0000256" key="2">
    <source>
        <dbReference type="ARBA" id="ARBA00005619"/>
    </source>
</evidence>
<proteinExistence type="evidence at transcript level"/>
<name>Q0N2R6_BOMMO</name>
<keyword evidence="7 11" id="KW-1133">Transmembrane helix</keyword>
<reference evidence="13" key="3">
    <citation type="submission" date="2022-06" db="UniProtKB">
        <authorList>
            <consortium name="EnsemblMetazoa"/>
        </authorList>
    </citation>
    <scope>IDENTIFICATION</scope>
    <source>
        <strain evidence="13">p50T (Dazao)</strain>
    </source>
</reference>
<dbReference type="InterPro" id="IPR019009">
    <property type="entry name" value="SRP_receptor_beta_su"/>
</dbReference>
<evidence type="ECO:0000313" key="14">
    <source>
        <dbReference type="Proteomes" id="UP000005204"/>
    </source>
</evidence>
<accession>Q0N2R6</accession>
<evidence type="ECO:0000256" key="7">
    <source>
        <dbReference type="ARBA" id="ARBA00022989"/>
    </source>
</evidence>
<evidence type="ECO:0000256" key="5">
    <source>
        <dbReference type="ARBA" id="ARBA00022741"/>
    </source>
</evidence>
<dbReference type="GO" id="GO:0005794">
    <property type="term" value="C:Golgi apparatus"/>
    <property type="evidence" value="ECO:0007669"/>
    <property type="project" value="TreeGrafter"/>
</dbReference>
<keyword evidence="14" id="KW-1185">Reference proteome</keyword>
<dbReference type="EnsemblMetazoa" id="NM_001098347.1">
    <property type="protein sequence ID" value="NP_001091817.1"/>
    <property type="gene ID" value="LOC778523"/>
</dbReference>
<comment type="subcellular location">
    <subcellularLocation>
        <location evidence="1">Endoplasmic reticulum membrane</location>
        <topology evidence="1">Single-pass membrane protein</topology>
    </subcellularLocation>
</comment>
<dbReference type="PANTHER" id="PTHR45909:SF1">
    <property type="entry name" value="ADP-RIBOSYLATION FACTOR-RELATED PROTEIN 1"/>
    <property type="match status" value="1"/>
</dbReference>
<organism evidence="12">
    <name type="scientific">Bombyx mori</name>
    <name type="common">Silk moth</name>
    <dbReference type="NCBI Taxonomy" id="7091"/>
    <lineage>
        <taxon>Eukaryota</taxon>
        <taxon>Metazoa</taxon>
        <taxon>Ecdysozoa</taxon>
        <taxon>Arthropoda</taxon>
        <taxon>Hexapoda</taxon>
        <taxon>Insecta</taxon>
        <taxon>Pterygota</taxon>
        <taxon>Neoptera</taxon>
        <taxon>Endopterygota</taxon>
        <taxon>Lepidoptera</taxon>
        <taxon>Glossata</taxon>
        <taxon>Ditrysia</taxon>
        <taxon>Bombycoidea</taxon>
        <taxon>Bombycidae</taxon>
        <taxon>Bombycinae</taxon>
        <taxon>Bombyx</taxon>
    </lineage>
</organism>
<dbReference type="InterPro" id="IPR027417">
    <property type="entry name" value="P-loop_NTPase"/>
</dbReference>
<evidence type="ECO:0000256" key="4">
    <source>
        <dbReference type="ARBA" id="ARBA00022692"/>
    </source>
</evidence>
<protein>
    <recommendedName>
        <fullName evidence="3">Signal recognition particle receptor subunit beta</fullName>
    </recommendedName>
</protein>
<evidence type="ECO:0000313" key="12">
    <source>
        <dbReference type="EMBL" id="ABH10805.1"/>
    </source>
</evidence>
<dbReference type="SUPFAM" id="SSF52540">
    <property type="entry name" value="P-loop containing nucleoside triphosphate hydrolases"/>
    <property type="match status" value="1"/>
</dbReference>
<keyword evidence="4 11" id="KW-0812">Transmembrane</keyword>
<sequence>MESEVVKEKIHTEPILNDPRYITLLSLIVLAVTLIFWWIFSRRYTLRNSVLLMGLSDSGKTLLFVRLAYSQYRQTFTSMKENIEEYITSNKTLKIVDLPGQERLRNKFFEQHKSSAKGIVFVIDSINIQKEIRDVAEYLYTILCDPIIQGNTTPLLILCNKQDQPLAKGSQVIKGLLEKEINLVRVTKSNQLQSVDPSEGNTGSFLGKEGKDFEFSHIRNKVEFAECSANTNDDEKSADIKPLQEWISEALDWNYHYYFFALPTILSIFTHSRYTNVSFC</sequence>
<comment type="similarity">
    <text evidence="2">Belongs to the SRP receptor beta subunit family.</text>
</comment>
<dbReference type="GO" id="GO:0005789">
    <property type="term" value="C:endoplasmic reticulum membrane"/>
    <property type="evidence" value="ECO:0007669"/>
    <property type="project" value="UniProtKB-SubCell"/>
</dbReference>
<keyword evidence="6" id="KW-0256">Endoplasmic reticulum</keyword>
<reference evidence="14" key="2">
    <citation type="journal article" date="2008" name="Insect Biochem. Mol. Biol.">
        <title>The genome of a lepidopteran model insect, the silkworm Bombyx mori.</title>
        <authorList>
            <consortium name="International Silkworm Genome Consortium"/>
        </authorList>
    </citation>
    <scope>NUCLEOTIDE SEQUENCE [LARGE SCALE GENOMIC DNA]</scope>
    <source>
        <strain evidence="14">p50T</strain>
    </source>
</reference>
<keyword evidence="10 12" id="KW-0675">Receptor</keyword>
<dbReference type="GO" id="GO:0043001">
    <property type="term" value="P:Golgi to plasma membrane protein transport"/>
    <property type="evidence" value="ECO:0007669"/>
    <property type="project" value="TreeGrafter"/>
</dbReference>
<evidence type="ECO:0000313" key="13">
    <source>
        <dbReference type="EnsemblMetazoa" id="NP_001091817.1"/>
    </source>
</evidence>
<keyword evidence="8" id="KW-0342">GTP-binding</keyword>
<dbReference type="SMART" id="SM00177">
    <property type="entry name" value="ARF"/>
    <property type="match status" value="1"/>
</dbReference>
<evidence type="ECO:0000256" key="8">
    <source>
        <dbReference type="ARBA" id="ARBA00023134"/>
    </source>
</evidence>
<dbReference type="EMBL" id="DQ646415">
    <property type="protein sequence ID" value="ABH10805.1"/>
    <property type="molecule type" value="mRNA"/>
</dbReference>
<dbReference type="HOGENOM" id="CLU_046625_2_0_1"/>
<dbReference type="GO" id="GO:0003924">
    <property type="term" value="F:GTPase activity"/>
    <property type="evidence" value="ECO:0007669"/>
    <property type="project" value="TreeGrafter"/>
</dbReference>
<dbReference type="InterPro" id="IPR024156">
    <property type="entry name" value="Small_GTPase_ARF"/>
</dbReference>
<feature type="transmembrane region" description="Helical" evidence="11">
    <location>
        <begin position="21"/>
        <end position="40"/>
    </location>
</feature>
<evidence type="ECO:0000256" key="9">
    <source>
        <dbReference type="ARBA" id="ARBA00023136"/>
    </source>
</evidence>
<gene>
    <name evidence="13" type="primary">778523</name>
</gene>
<dbReference type="Pfam" id="PF09439">
    <property type="entry name" value="SRPRB"/>
    <property type="match status" value="1"/>
</dbReference>
<dbReference type="AlphaFoldDB" id="Q0N2R6"/>
<dbReference type="KEGG" id="bmor:778523"/>
<evidence type="ECO:0000256" key="6">
    <source>
        <dbReference type="ARBA" id="ARBA00022824"/>
    </source>
</evidence>
<dbReference type="PROSITE" id="PS51417">
    <property type="entry name" value="ARF"/>
    <property type="match status" value="1"/>
</dbReference>
<dbReference type="PANTHER" id="PTHR45909">
    <property type="entry name" value="ADP-RIBOSYLATION FACTOR-RELATED PROTEIN 1"/>
    <property type="match status" value="1"/>
</dbReference>
<dbReference type="GO" id="GO:0005525">
    <property type="term" value="F:GTP binding"/>
    <property type="evidence" value="ECO:0007669"/>
    <property type="project" value="UniProtKB-KW"/>
</dbReference>
<dbReference type="Proteomes" id="UP000005204">
    <property type="component" value="Unassembled WGS sequence"/>
</dbReference>
<keyword evidence="9 11" id="KW-0472">Membrane</keyword>
<dbReference type="Gene3D" id="3.40.50.300">
    <property type="entry name" value="P-loop containing nucleotide triphosphate hydrolases"/>
    <property type="match status" value="1"/>
</dbReference>
<dbReference type="GO" id="GO:0034067">
    <property type="term" value="P:protein localization to Golgi apparatus"/>
    <property type="evidence" value="ECO:0007669"/>
    <property type="project" value="TreeGrafter"/>
</dbReference>
<keyword evidence="5" id="KW-0547">Nucleotide-binding</keyword>
<evidence type="ECO:0000256" key="10">
    <source>
        <dbReference type="ARBA" id="ARBA00023170"/>
    </source>
</evidence>
<dbReference type="CDD" id="cd04105">
    <property type="entry name" value="SR_beta"/>
    <property type="match status" value="1"/>
</dbReference>